<feature type="coiled-coil region" evidence="9">
    <location>
        <begin position="872"/>
        <end position="920"/>
    </location>
</feature>
<accession>A0A024U5Q8</accession>
<keyword evidence="6 8" id="KW-0539">Nucleus</keyword>
<dbReference type="Pfam" id="PF06470">
    <property type="entry name" value="SMC_hinge"/>
    <property type="match status" value="1"/>
</dbReference>
<evidence type="ECO:0000256" key="7">
    <source>
        <dbReference type="ARBA" id="ARBA00023306"/>
    </source>
</evidence>
<evidence type="ECO:0000259" key="10">
    <source>
        <dbReference type="SMART" id="SM00968"/>
    </source>
</evidence>
<dbReference type="GO" id="GO:0005634">
    <property type="term" value="C:nucleus"/>
    <property type="evidence" value="ECO:0007669"/>
    <property type="project" value="UniProtKB-SubCell"/>
</dbReference>
<evidence type="ECO:0000313" key="11">
    <source>
        <dbReference type="EMBL" id="ETW01751.1"/>
    </source>
</evidence>
<comment type="similarity">
    <text evidence="2">Belongs to the SMC family. SMC3 subfamily.</text>
</comment>
<dbReference type="GO" id="GO:0005694">
    <property type="term" value="C:chromosome"/>
    <property type="evidence" value="ECO:0007669"/>
    <property type="project" value="InterPro"/>
</dbReference>
<evidence type="ECO:0000256" key="5">
    <source>
        <dbReference type="ARBA" id="ARBA00023054"/>
    </source>
</evidence>
<gene>
    <name evidence="11" type="ORF">H310_06354</name>
</gene>
<feature type="coiled-coil region" evidence="9">
    <location>
        <begin position="187"/>
        <end position="246"/>
    </location>
</feature>
<name>A0A024U5Q8_9STRA</name>
<dbReference type="Gene3D" id="3.30.70.1620">
    <property type="match status" value="1"/>
</dbReference>
<reference evidence="11" key="1">
    <citation type="submission" date="2013-12" db="EMBL/GenBank/DDBJ databases">
        <title>The Genome Sequence of Aphanomyces invadans NJM9701.</title>
        <authorList>
            <consortium name="The Broad Institute Genomics Platform"/>
            <person name="Russ C."/>
            <person name="Tyler B."/>
            <person name="van West P."/>
            <person name="Dieguez-Uribeondo J."/>
            <person name="Young S.K."/>
            <person name="Zeng Q."/>
            <person name="Gargeya S."/>
            <person name="Fitzgerald M."/>
            <person name="Abouelleil A."/>
            <person name="Alvarado L."/>
            <person name="Chapman S.B."/>
            <person name="Gainer-Dewar J."/>
            <person name="Goldberg J."/>
            <person name="Griggs A."/>
            <person name="Gujja S."/>
            <person name="Hansen M."/>
            <person name="Howarth C."/>
            <person name="Imamovic A."/>
            <person name="Ireland A."/>
            <person name="Larimer J."/>
            <person name="McCowan C."/>
            <person name="Murphy C."/>
            <person name="Pearson M."/>
            <person name="Poon T.W."/>
            <person name="Priest M."/>
            <person name="Roberts A."/>
            <person name="Saif S."/>
            <person name="Shea T."/>
            <person name="Sykes S."/>
            <person name="Wortman J."/>
            <person name="Nusbaum C."/>
            <person name="Birren B."/>
        </authorList>
    </citation>
    <scope>NUCLEOTIDE SEQUENCE [LARGE SCALE GENOMIC DNA]</scope>
    <source>
        <strain evidence="11">NJM9701</strain>
    </source>
</reference>
<dbReference type="VEuPathDB" id="FungiDB:H310_06354"/>
<evidence type="ECO:0000256" key="9">
    <source>
        <dbReference type="SAM" id="Coils"/>
    </source>
</evidence>
<dbReference type="CDD" id="cd03272">
    <property type="entry name" value="ABC_SMC3_euk"/>
    <property type="match status" value="1"/>
</dbReference>
<evidence type="ECO:0000256" key="4">
    <source>
        <dbReference type="ARBA" id="ARBA00022776"/>
    </source>
</evidence>
<dbReference type="SUPFAM" id="SSF52540">
    <property type="entry name" value="P-loop containing nucleoside triphosphate hydrolases"/>
    <property type="match status" value="1"/>
</dbReference>
<dbReference type="RefSeq" id="XP_008869600.1">
    <property type="nucleotide sequence ID" value="XM_008871378.1"/>
</dbReference>
<keyword evidence="3" id="KW-0132">Cell division</keyword>
<dbReference type="InterPro" id="IPR024704">
    <property type="entry name" value="SMC"/>
</dbReference>
<keyword evidence="7" id="KW-0131">Cell cycle</keyword>
<dbReference type="GO" id="GO:0051301">
    <property type="term" value="P:cell division"/>
    <property type="evidence" value="ECO:0007669"/>
    <property type="project" value="UniProtKB-KW"/>
</dbReference>
<dbReference type="Pfam" id="PF02463">
    <property type="entry name" value="SMC_N"/>
    <property type="match status" value="1"/>
</dbReference>
<dbReference type="SUPFAM" id="SSF75553">
    <property type="entry name" value="Smc hinge domain"/>
    <property type="match status" value="1"/>
</dbReference>
<dbReference type="AlphaFoldDB" id="A0A024U5Q8"/>
<feature type="coiled-coil region" evidence="9">
    <location>
        <begin position="408"/>
        <end position="470"/>
    </location>
</feature>
<evidence type="ECO:0000256" key="1">
    <source>
        <dbReference type="ARBA" id="ARBA00004123"/>
    </source>
</evidence>
<keyword evidence="5 9" id="KW-0175">Coiled coil</keyword>
<dbReference type="InterPro" id="IPR036277">
    <property type="entry name" value="SMC_hinge_sf"/>
</dbReference>
<protein>
    <recommendedName>
        <fullName evidence="8">Structural maintenance of chromosomes protein</fullName>
    </recommendedName>
</protein>
<evidence type="ECO:0000256" key="8">
    <source>
        <dbReference type="PIRNR" id="PIRNR005719"/>
    </source>
</evidence>
<feature type="coiled-coil region" evidence="9">
    <location>
        <begin position="282"/>
        <end position="344"/>
    </location>
</feature>
<dbReference type="Gene3D" id="1.20.1060.20">
    <property type="match status" value="1"/>
</dbReference>
<comment type="subcellular location">
    <subcellularLocation>
        <location evidence="1 8">Nucleus</location>
    </subcellularLocation>
</comment>
<evidence type="ECO:0000256" key="3">
    <source>
        <dbReference type="ARBA" id="ARBA00022618"/>
    </source>
</evidence>
<dbReference type="InterPro" id="IPR027417">
    <property type="entry name" value="P-loop_NTPase"/>
</dbReference>
<dbReference type="GeneID" id="20083404"/>
<dbReference type="GO" id="GO:0016887">
    <property type="term" value="F:ATP hydrolysis activity"/>
    <property type="evidence" value="ECO:0007669"/>
    <property type="project" value="InterPro"/>
</dbReference>
<dbReference type="FunFam" id="3.40.50.300:FF:000424">
    <property type="entry name" value="Structural maintenance of chromosomes 3"/>
    <property type="match status" value="1"/>
</dbReference>
<dbReference type="PIRSF" id="PIRSF005719">
    <property type="entry name" value="SMC"/>
    <property type="match status" value="1"/>
</dbReference>
<dbReference type="Gene3D" id="3.40.50.300">
    <property type="entry name" value="P-loop containing nucleotide triphosphate hydrolases"/>
    <property type="match status" value="2"/>
</dbReference>
<dbReference type="EMBL" id="KI913962">
    <property type="protein sequence ID" value="ETW01751.1"/>
    <property type="molecule type" value="Genomic_DNA"/>
</dbReference>
<organism evidence="11">
    <name type="scientific">Aphanomyces invadans</name>
    <dbReference type="NCBI Taxonomy" id="157072"/>
    <lineage>
        <taxon>Eukaryota</taxon>
        <taxon>Sar</taxon>
        <taxon>Stramenopiles</taxon>
        <taxon>Oomycota</taxon>
        <taxon>Saprolegniomycetes</taxon>
        <taxon>Saprolegniales</taxon>
        <taxon>Verrucalvaceae</taxon>
        <taxon>Aphanomyces</taxon>
    </lineage>
</organism>
<dbReference type="EMBL" id="KI913962">
    <property type="protein sequence ID" value="ETW01752.1"/>
    <property type="molecule type" value="Genomic_DNA"/>
</dbReference>
<dbReference type="GO" id="GO:0005524">
    <property type="term" value="F:ATP binding"/>
    <property type="evidence" value="ECO:0007669"/>
    <property type="project" value="InterPro"/>
</dbReference>
<dbReference type="SMART" id="SM00968">
    <property type="entry name" value="SMC_hinge"/>
    <property type="match status" value="1"/>
</dbReference>
<dbReference type="OrthoDB" id="431497at2759"/>
<dbReference type="GO" id="GO:0051276">
    <property type="term" value="P:chromosome organization"/>
    <property type="evidence" value="ECO:0007669"/>
    <property type="project" value="InterPro"/>
</dbReference>
<feature type="coiled-coil region" evidence="9">
    <location>
        <begin position="670"/>
        <end position="774"/>
    </location>
</feature>
<dbReference type="InterPro" id="IPR041741">
    <property type="entry name" value="SMC3_ABC_euk"/>
</dbReference>
<dbReference type="InterPro" id="IPR010935">
    <property type="entry name" value="SMC_hinge"/>
</dbReference>
<dbReference type="PANTHER" id="PTHR43977">
    <property type="entry name" value="STRUCTURAL MAINTENANCE OF CHROMOSOMES PROTEIN 3"/>
    <property type="match status" value="1"/>
</dbReference>
<keyword evidence="4" id="KW-0498">Mitosis</keyword>
<dbReference type="RefSeq" id="XP_008869599.1">
    <property type="nucleotide sequence ID" value="XM_008871377.1"/>
</dbReference>
<evidence type="ECO:0000256" key="2">
    <source>
        <dbReference type="ARBA" id="ARBA00005917"/>
    </source>
</evidence>
<evidence type="ECO:0000256" key="6">
    <source>
        <dbReference type="ARBA" id="ARBA00023242"/>
    </source>
</evidence>
<dbReference type="STRING" id="157072.A0A024U5Q8"/>
<dbReference type="eggNOG" id="KOG0964">
    <property type="taxonomic scope" value="Eukaryota"/>
</dbReference>
<proteinExistence type="inferred from homology"/>
<feature type="domain" description="SMC hinge" evidence="10">
    <location>
        <begin position="524"/>
        <end position="638"/>
    </location>
</feature>
<sequence length="1205" mass="138674">MHIKSVVVCGFRSYKEEAIVESFSKGQNVVIGRNGTGKSNMFDAIRFGLLTERFSNLRQEERQALLHEGSGKHVMSAYVEITFCNRDGRLPLDTEDVVLRRTIGVKKDEFFLNRKHITKQDVNHLLESAGFSRSNPYYIVQQGKVNALALMKDRERLELLKDVAGTKVYEDRRVESLKIIQESQGRREKILEVISYIEGRLNELEEEKDELKEYQDLDKEKRALEYMMHEKELQSVRMDLEAIERSRIEESNVSNELHARERELADLIKQASKASHRTSEGIETLNREKARMEAERSELIKAKYALEMEVKELTEGVALDATTSESLSKELHTIQSQVHEIESELSSQWIPKFEALTSKLNETKQQLATSTLEADALVTKKGRKSQFKSQNERDAFLASEIKEIATLMKRKENECASFRQSIATSERQISYAQHELNNQTNMMANHRAELEEFAHSLKELKEKRNTMSETRKDRWREEDAINHEVKRLTDQLAKSESVLQSTMAYDVRRGLDVVCEWRDTGKFRGIYGPLIELVEPVDERFCIAVDEAAGGSFFHVVVDTDDTATKIMRELERNNLGRVTFLPLNRLKVNENEQYLSNDDVVPLIDKLNFGRDIRKAVLTAFGKKLLCRDLDTCAEYAERTDMDCLTLDGDMVHRRGGLNGGYKDPQRSRSRAQMEVKRAEKELEAVKKEAKKVRYAAQLADQHVSSIMGEIQKQDAEKQHALESYAQLQKDNERLELQIAKDTTNMDEKHEMLQTWTQVIADLQAKREVLEAELGQPMEDSLSAVDSHRLEALHTMIAELKTTERRQRQELETVRSKKSNLETILHDNLQRRAKEIQGQIEISSVWSLHATERKSLVEMKAVDLRDATRAVERHDTQWKELEGKARRLEHQLLQESQALEKHRQDLANVKQLVAEESSKADRILTKRRRLLQRREAAMRDIRELGTLPTSELDKFKACSHKEISTRFTKCTEKLKSFAHVNKKALDQYVNFSEQRETLMSRKEELDMGDESIKELIEVLDRRKDEAILRTFKGVSHHFTQVFRELVPTGEGKMVILRGEDTDNETDTSSFVGVQIKVNFRGEGDAYLMSQLSGGQKALVALAFIFAIQRCDPAPFYLFDEIDQALDSTHRAAVAALIQRQAHSEENPAQFITSTFRPELVMVADQFYGISHQNKISNIQPMTKEESLDFIADIMADEEAVESQQ</sequence>
<dbReference type="InterPro" id="IPR003395">
    <property type="entry name" value="RecF/RecN/SMC_N"/>
</dbReference>